<evidence type="ECO:0000256" key="5">
    <source>
        <dbReference type="ARBA" id="ARBA00023277"/>
    </source>
</evidence>
<dbReference type="RefSeq" id="WP_314013211.1">
    <property type="nucleotide sequence ID" value="NZ_JAVTTP010000001.1"/>
</dbReference>
<gene>
    <name evidence="8" type="ORF">RQM65_05325</name>
</gene>
<evidence type="ECO:0000256" key="6">
    <source>
        <dbReference type="ARBA" id="ARBA00031828"/>
    </source>
</evidence>
<evidence type="ECO:0000256" key="3">
    <source>
        <dbReference type="ARBA" id="ARBA00022723"/>
    </source>
</evidence>
<keyword evidence="2 7" id="KW-0963">Cytoplasm</keyword>
<evidence type="ECO:0000256" key="2">
    <source>
        <dbReference type="ARBA" id="ARBA00022490"/>
    </source>
</evidence>
<dbReference type="PIRSF" id="PIRSF004682">
    <property type="entry name" value="GmhB"/>
    <property type="match status" value="1"/>
</dbReference>
<dbReference type="Pfam" id="PF13242">
    <property type="entry name" value="Hydrolase_like"/>
    <property type="match status" value="1"/>
</dbReference>
<proteinExistence type="inferred from homology"/>
<sequence>MAAINKKYDTLFLDRDGVLNKKIDDGYVLKEEDIEILLGISEFLKFIRSQFSQILVVTNQRCIGLGLIDYNEVIKLNQSIDKKTGSFIDYFYVCPHLNEDNCVCRKPKTGLFFYALEDYPIDFQNSWMIGDSVTDIIPAKELGLRTILISSGSNPIADIHIESTKDLLGLPEWE</sequence>
<dbReference type="PANTHER" id="PTHR42891:SF1">
    <property type="entry name" value="D-GLYCERO-BETA-D-MANNO-HEPTOSE-1,7-BISPHOSPHATE 7-PHOSPHATASE"/>
    <property type="match status" value="1"/>
</dbReference>
<evidence type="ECO:0000256" key="7">
    <source>
        <dbReference type="PIRNR" id="PIRNR004682"/>
    </source>
</evidence>
<dbReference type="EMBL" id="JAVTTP010000001">
    <property type="protein sequence ID" value="MDT7828084.1"/>
    <property type="molecule type" value="Genomic_DNA"/>
</dbReference>
<dbReference type="Proteomes" id="UP001250656">
    <property type="component" value="Unassembled WGS sequence"/>
</dbReference>
<dbReference type="SUPFAM" id="SSF56784">
    <property type="entry name" value="HAD-like"/>
    <property type="match status" value="1"/>
</dbReference>
<accession>A0ABU3L4F2</accession>
<keyword evidence="3" id="KW-0479">Metal-binding</keyword>
<evidence type="ECO:0000256" key="1">
    <source>
        <dbReference type="ARBA" id="ARBA00004496"/>
    </source>
</evidence>
<evidence type="ECO:0000256" key="4">
    <source>
        <dbReference type="ARBA" id="ARBA00022801"/>
    </source>
</evidence>
<dbReference type="InterPro" id="IPR006549">
    <property type="entry name" value="HAD-SF_hydro_IIIA"/>
</dbReference>
<dbReference type="GO" id="GO:0016787">
    <property type="term" value="F:hydrolase activity"/>
    <property type="evidence" value="ECO:0007669"/>
    <property type="project" value="UniProtKB-KW"/>
</dbReference>
<evidence type="ECO:0000313" key="9">
    <source>
        <dbReference type="Proteomes" id="UP001250656"/>
    </source>
</evidence>
<dbReference type="EC" id="3.1.3.-" evidence="7"/>
<comment type="caution">
    <text evidence="8">The sequence shown here is derived from an EMBL/GenBank/DDBJ whole genome shotgun (WGS) entry which is preliminary data.</text>
</comment>
<dbReference type="InterPro" id="IPR006543">
    <property type="entry name" value="Histidinol-phos"/>
</dbReference>
<comment type="similarity">
    <text evidence="7">Belongs to the gmhB family.</text>
</comment>
<dbReference type="InterPro" id="IPR023214">
    <property type="entry name" value="HAD_sf"/>
</dbReference>
<keyword evidence="9" id="KW-1185">Reference proteome</keyword>
<comment type="subcellular location">
    <subcellularLocation>
        <location evidence="1 7">Cytoplasm</location>
    </subcellularLocation>
</comment>
<dbReference type="PANTHER" id="PTHR42891">
    <property type="entry name" value="D-GLYCERO-BETA-D-MANNO-HEPTOSE-1,7-BISPHOSPHATE 7-PHOSPHATASE"/>
    <property type="match status" value="1"/>
</dbReference>
<dbReference type="InterPro" id="IPR004446">
    <property type="entry name" value="Heptose_bisP_phosphatase"/>
</dbReference>
<dbReference type="NCBIfam" id="TIGR01656">
    <property type="entry name" value="Histidinol-ppas"/>
    <property type="match status" value="1"/>
</dbReference>
<keyword evidence="4 7" id="KW-0378">Hydrolase</keyword>
<organism evidence="8 9">
    <name type="scientific">Pricia mediterranea</name>
    <dbReference type="NCBI Taxonomy" id="3076079"/>
    <lineage>
        <taxon>Bacteria</taxon>
        <taxon>Pseudomonadati</taxon>
        <taxon>Bacteroidota</taxon>
        <taxon>Flavobacteriia</taxon>
        <taxon>Flavobacteriales</taxon>
        <taxon>Flavobacteriaceae</taxon>
        <taxon>Pricia</taxon>
    </lineage>
</organism>
<dbReference type="InterPro" id="IPR036412">
    <property type="entry name" value="HAD-like_sf"/>
</dbReference>
<dbReference type="Gene3D" id="3.40.50.1000">
    <property type="entry name" value="HAD superfamily/HAD-like"/>
    <property type="match status" value="1"/>
</dbReference>
<reference evidence="8 9" key="1">
    <citation type="submission" date="2023-09" db="EMBL/GenBank/DDBJ databases">
        <title>Novel taxa isolated from Blanes Bay.</title>
        <authorList>
            <person name="Rey-Velasco X."/>
            <person name="Lucena T."/>
        </authorList>
    </citation>
    <scope>NUCLEOTIDE SEQUENCE [LARGE SCALE GENOMIC DNA]</scope>
    <source>
        <strain evidence="8 9">S334</strain>
    </source>
</reference>
<dbReference type="NCBIfam" id="TIGR01662">
    <property type="entry name" value="HAD-SF-IIIA"/>
    <property type="match status" value="1"/>
</dbReference>
<keyword evidence="5 7" id="KW-0119">Carbohydrate metabolism</keyword>
<protein>
    <recommendedName>
        <fullName evidence="6 7">D,D-heptose 1,7-bisphosphate phosphatase</fullName>
        <ecNumber evidence="7">3.1.3.-</ecNumber>
    </recommendedName>
</protein>
<name>A0ABU3L4F2_9FLAO</name>
<evidence type="ECO:0000313" key="8">
    <source>
        <dbReference type="EMBL" id="MDT7828084.1"/>
    </source>
</evidence>